<dbReference type="PRINTS" id="PR00080">
    <property type="entry name" value="SDRFAMILY"/>
</dbReference>
<organism evidence="3 4">
    <name type="scientific">Nematostella vectensis</name>
    <name type="common">Starlet sea anemone</name>
    <dbReference type="NCBI Taxonomy" id="45351"/>
    <lineage>
        <taxon>Eukaryota</taxon>
        <taxon>Metazoa</taxon>
        <taxon>Cnidaria</taxon>
        <taxon>Anthozoa</taxon>
        <taxon>Hexacorallia</taxon>
        <taxon>Actiniaria</taxon>
        <taxon>Edwardsiidae</taxon>
        <taxon>Nematostella</taxon>
    </lineage>
</organism>
<dbReference type="Pfam" id="PF00106">
    <property type="entry name" value="adh_short"/>
    <property type="match status" value="1"/>
</dbReference>
<keyword evidence="4" id="KW-1185">Reference proteome</keyword>
<keyword evidence="1" id="KW-0560">Oxidoreductase</keyword>
<dbReference type="OMA" id="FIMALNV"/>
<name>A7SKS9_NEMVE</name>
<dbReference type="eggNOG" id="KOG1610">
    <property type="taxonomic scope" value="Eukaryota"/>
</dbReference>
<dbReference type="EMBL" id="DS469691">
    <property type="protein sequence ID" value="EDO35671.1"/>
    <property type="molecule type" value="Genomic_DNA"/>
</dbReference>
<dbReference type="InterPro" id="IPR002347">
    <property type="entry name" value="SDR_fam"/>
</dbReference>
<gene>
    <name evidence="3" type="ORF">NEMVEDRAFT_v1g213829</name>
</gene>
<dbReference type="PANTHER" id="PTHR43313:SF1">
    <property type="entry name" value="3BETA-HYDROXYSTEROID DEHYDROGENASE DHS-16"/>
    <property type="match status" value="1"/>
</dbReference>
<dbReference type="PhylomeDB" id="A7SKS9"/>
<dbReference type="InterPro" id="IPR020904">
    <property type="entry name" value="Sc_DH/Rdtase_CS"/>
</dbReference>
<evidence type="ECO:0000256" key="1">
    <source>
        <dbReference type="ARBA" id="ARBA00023002"/>
    </source>
</evidence>
<accession>A7SKS9</accession>
<dbReference type="InParanoid" id="A7SKS9"/>
<dbReference type="AlphaFoldDB" id="A7SKS9"/>
<protein>
    <submittedName>
        <fullName evidence="3">Uncharacterized protein</fullName>
    </submittedName>
</protein>
<dbReference type="Proteomes" id="UP000001593">
    <property type="component" value="Unassembled WGS sequence"/>
</dbReference>
<dbReference type="PANTHER" id="PTHR43313">
    <property type="entry name" value="SHORT-CHAIN DEHYDROGENASE/REDUCTASE FAMILY 9C"/>
    <property type="match status" value="1"/>
</dbReference>
<dbReference type="PRINTS" id="PR00081">
    <property type="entry name" value="GDHRDH"/>
</dbReference>
<dbReference type="GO" id="GO:0016491">
    <property type="term" value="F:oxidoreductase activity"/>
    <property type="evidence" value="ECO:0000318"/>
    <property type="project" value="GO_Central"/>
</dbReference>
<comment type="similarity">
    <text evidence="2">Belongs to the short-chain dehydrogenases/reductases (SDR) family.</text>
</comment>
<evidence type="ECO:0000313" key="3">
    <source>
        <dbReference type="EMBL" id="EDO35671.1"/>
    </source>
</evidence>
<dbReference type="STRING" id="45351.A7SKS9"/>
<sequence>METSAILLCIVLVIITILLWRRLRGSTPVSGLAYKWVLITGCDTGFGHQLAKRLDKLGLRVFAGCLSEGGEKNLQQCCSARLTTIRLDVTKQVDIEKTLCLITQEMASSSGSVLWAIVNNAGIGSGGPFDWITVQQMQRVFDVNVWGLLNVTKAFLPLLKKSCGRIVNVASCAGKLPGPGLSAYSASKYAVQSFSDALRIEMRPFGVSVHIIDPGFFKTNLTDAHNQKRQLEGLWNGLDQRVKDEYGEDFYLKGAIDFMGWFASSNTEEVVGAMEHAVTSCFPCVRYKLGWDHKLIWQWLAMLPSEIQDVFLGASFPRPAMCK</sequence>
<dbReference type="GO" id="GO:0008202">
    <property type="term" value="P:steroid metabolic process"/>
    <property type="evidence" value="ECO:0000318"/>
    <property type="project" value="GO_Central"/>
</dbReference>
<dbReference type="HOGENOM" id="CLU_010194_2_0_1"/>
<dbReference type="InterPro" id="IPR036291">
    <property type="entry name" value="NAD(P)-bd_dom_sf"/>
</dbReference>
<dbReference type="SUPFAM" id="SSF51735">
    <property type="entry name" value="NAD(P)-binding Rossmann-fold domains"/>
    <property type="match status" value="1"/>
</dbReference>
<dbReference type="PROSITE" id="PS00061">
    <property type="entry name" value="ADH_SHORT"/>
    <property type="match status" value="1"/>
</dbReference>
<evidence type="ECO:0000256" key="2">
    <source>
        <dbReference type="RuleBase" id="RU000363"/>
    </source>
</evidence>
<reference evidence="3 4" key="1">
    <citation type="journal article" date="2007" name="Science">
        <title>Sea anemone genome reveals ancestral eumetazoan gene repertoire and genomic organization.</title>
        <authorList>
            <person name="Putnam N.H."/>
            <person name="Srivastava M."/>
            <person name="Hellsten U."/>
            <person name="Dirks B."/>
            <person name="Chapman J."/>
            <person name="Salamov A."/>
            <person name="Terry A."/>
            <person name="Shapiro H."/>
            <person name="Lindquist E."/>
            <person name="Kapitonov V.V."/>
            <person name="Jurka J."/>
            <person name="Genikhovich G."/>
            <person name="Grigoriev I.V."/>
            <person name="Lucas S.M."/>
            <person name="Steele R.E."/>
            <person name="Finnerty J.R."/>
            <person name="Technau U."/>
            <person name="Martindale M.Q."/>
            <person name="Rokhsar D.S."/>
        </authorList>
    </citation>
    <scope>NUCLEOTIDE SEQUENCE [LARGE SCALE GENOMIC DNA]</scope>
    <source>
        <strain evidence="4">CH2 X CH6</strain>
    </source>
</reference>
<dbReference type="Gene3D" id="3.40.50.720">
    <property type="entry name" value="NAD(P)-binding Rossmann-like Domain"/>
    <property type="match status" value="1"/>
</dbReference>
<proteinExistence type="inferred from homology"/>
<evidence type="ECO:0000313" key="4">
    <source>
        <dbReference type="Proteomes" id="UP000001593"/>
    </source>
</evidence>